<name>D7LDG1_ARALL</name>
<evidence type="ECO:0000313" key="1">
    <source>
        <dbReference type="EMBL" id="EFH55215.1"/>
    </source>
</evidence>
<dbReference type="HOGENOM" id="CLU_1333558_0_0_1"/>
<keyword evidence="2" id="KW-1185">Reference proteome</keyword>
<dbReference type="EMBL" id="GL348716">
    <property type="protein sequence ID" value="EFH55215.1"/>
    <property type="molecule type" value="Genomic_DNA"/>
</dbReference>
<dbReference type="AlphaFoldDB" id="D7LDG1"/>
<protein>
    <submittedName>
        <fullName evidence="1">Predicted protein</fullName>
    </submittedName>
</protein>
<accession>D7LDG1</accession>
<gene>
    <name evidence="1" type="ORF">ARALYDRAFT_344308</name>
</gene>
<dbReference type="Proteomes" id="UP000008694">
    <property type="component" value="Unassembled WGS sequence"/>
</dbReference>
<organism evidence="2">
    <name type="scientific">Arabidopsis lyrata subsp. lyrata</name>
    <name type="common">Lyre-leaved rock-cress</name>
    <dbReference type="NCBI Taxonomy" id="81972"/>
    <lineage>
        <taxon>Eukaryota</taxon>
        <taxon>Viridiplantae</taxon>
        <taxon>Streptophyta</taxon>
        <taxon>Embryophyta</taxon>
        <taxon>Tracheophyta</taxon>
        <taxon>Spermatophyta</taxon>
        <taxon>Magnoliopsida</taxon>
        <taxon>eudicotyledons</taxon>
        <taxon>Gunneridae</taxon>
        <taxon>Pentapetalae</taxon>
        <taxon>rosids</taxon>
        <taxon>malvids</taxon>
        <taxon>Brassicales</taxon>
        <taxon>Brassicaceae</taxon>
        <taxon>Camelineae</taxon>
        <taxon>Arabidopsis</taxon>
    </lineage>
</organism>
<proteinExistence type="predicted"/>
<evidence type="ECO:0000313" key="2">
    <source>
        <dbReference type="Proteomes" id="UP000008694"/>
    </source>
</evidence>
<dbReference type="Gramene" id="fgenesh1_pg.C_scaffold_4000650">
    <property type="protein sequence ID" value="fgenesh1_pg.C_scaffold_4000650"/>
    <property type="gene ID" value="fgenesh1_pg.C_scaffold_4000650"/>
</dbReference>
<reference evidence="2" key="1">
    <citation type="journal article" date="2011" name="Nat. Genet.">
        <title>The Arabidopsis lyrata genome sequence and the basis of rapid genome size change.</title>
        <authorList>
            <person name="Hu T.T."/>
            <person name="Pattyn P."/>
            <person name="Bakker E.G."/>
            <person name="Cao J."/>
            <person name="Cheng J.-F."/>
            <person name="Clark R.M."/>
            <person name="Fahlgren N."/>
            <person name="Fawcett J.A."/>
            <person name="Grimwood J."/>
            <person name="Gundlach H."/>
            <person name="Haberer G."/>
            <person name="Hollister J.D."/>
            <person name="Ossowski S."/>
            <person name="Ottilar R.P."/>
            <person name="Salamov A.A."/>
            <person name="Schneeberger K."/>
            <person name="Spannagl M."/>
            <person name="Wang X."/>
            <person name="Yang L."/>
            <person name="Nasrallah M.E."/>
            <person name="Bergelson J."/>
            <person name="Carrington J.C."/>
            <person name="Gaut B.S."/>
            <person name="Schmutz J."/>
            <person name="Mayer K.F.X."/>
            <person name="Van de Peer Y."/>
            <person name="Grigoriev I.V."/>
            <person name="Nordborg M."/>
            <person name="Weigel D."/>
            <person name="Guo Y.-L."/>
        </authorList>
    </citation>
    <scope>NUCLEOTIDE SEQUENCE [LARGE SCALE GENOMIC DNA]</scope>
    <source>
        <strain evidence="2">cv. MN47</strain>
    </source>
</reference>
<sequence>MNAQGIVDLYAEARNPLNLPSPPPLLIGVPPAPIGNMPHFLHCSVCIMYQSYVDGDMDKAETSSSLIETARMLKVNEEEEVKEEESKEALTRSRVVVVQTYVWGRGTKPQLPSIKPLAKALIQGNLGNAPTTRFLLFASFVSAILSIRSGRIFPWQRQSSTGSSLPQMKKFHNRRSRSSSFLQETILESLGFGCVSPPPWLLSGAL</sequence>